<evidence type="ECO:0000313" key="7">
    <source>
        <dbReference type="EMBL" id="CAH9056482.1"/>
    </source>
</evidence>
<dbReference type="InterPro" id="IPR027417">
    <property type="entry name" value="P-loop_NTPase"/>
</dbReference>
<dbReference type="EC" id="2.7.1.24" evidence="5 6"/>
<dbReference type="CDD" id="cd02022">
    <property type="entry name" value="DPCK"/>
    <property type="match status" value="1"/>
</dbReference>
<dbReference type="EMBL" id="CAMAPC010000005">
    <property type="protein sequence ID" value="CAH9056482.1"/>
    <property type="molecule type" value="Genomic_DNA"/>
</dbReference>
<dbReference type="GO" id="GO:0005524">
    <property type="term" value="F:ATP binding"/>
    <property type="evidence" value="ECO:0007669"/>
    <property type="project" value="UniProtKB-UniRule"/>
</dbReference>
<dbReference type="GO" id="GO:0015937">
    <property type="term" value="P:coenzyme A biosynthetic process"/>
    <property type="evidence" value="ECO:0007669"/>
    <property type="project" value="UniProtKB-UniRule"/>
</dbReference>
<dbReference type="NCBIfam" id="TIGR00152">
    <property type="entry name" value="dephospho-CoA kinase"/>
    <property type="match status" value="1"/>
</dbReference>
<reference evidence="7" key="1">
    <citation type="submission" date="2022-07" db="EMBL/GenBank/DDBJ databases">
        <authorList>
            <person name="Criscuolo A."/>
        </authorList>
    </citation>
    <scope>NUCLEOTIDE SEQUENCE</scope>
    <source>
        <strain evidence="7">CIP111854</strain>
    </source>
</reference>
<dbReference type="InterPro" id="IPR001977">
    <property type="entry name" value="Depp_CoAkinase"/>
</dbReference>
<protein>
    <recommendedName>
        <fullName evidence="5 6">Dephospho-CoA kinase</fullName>
        <ecNumber evidence="5 6">2.7.1.24</ecNumber>
    </recommendedName>
    <alternativeName>
        <fullName evidence="5">Dephosphocoenzyme A kinase</fullName>
    </alternativeName>
</protein>
<feature type="binding site" evidence="5">
    <location>
        <begin position="13"/>
        <end position="18"/>
    </location>
    <ligand>
        <name>ATP</name>
        <dbReference type="ChEBI" id="CHEBI:30616"/>
    </ligand>
</feature>
<evidence type="ECO:0000256" key="6">
    <source>
        <dbReference type="NCBIfam" id="TIGR00152"/>
    </source>
</evidence>
<dbReference type="HAMAP" id="MF_00376">
    <property type="entry name" value="Dephospho_CoA_kinase"/>
    <property type="match status" value="1"/>
</dbReference>
<dbReference type="SUPFAM" id="SSF52540">
    <property type="entry name" value="P-loop containing nucleoside triphosphate hydrolases"/>
    <property type="match status" value="1"/>
</dbReference>
<gene>
    <name evidence="5 7" type="primary">coaE</name>
    <name evidence="7" type="ORF">PSECIP111854_01801</name>
</gene>
<keyword evidence="5" id="KW-0963">Cytoplasm</keyword>
<dbReference type="GO" id="GO:0004140">
    <property type="term" value="F:dephospho-CoA kinase activity"/>
    <property type="evidence" value="ECO:0007669"/>
    <property type="project" value="UniProtKB-UniRule"/>
</dbReference>
<proteinExistence type="inferred from homology"/>
<name>A0A9W4QWS2_9GAMM</name>
<keyword evidence="3 5" id="KW-0067">ATP-binding</keyword>
<keyword evidence="8" id="KW-1185">Reference proteome</keyword>
<dbReference type="Pfam" id="PF01121">
    <property type="entry name" value="CoaE"/>
    <property type="match status" value="1"/>
</dbReference>
<dbReference type="GO" id="GO:0005737">
    <property type="term" value="C:cytoplasm"/>
    <property type="evidence" value="ECO:0007669"/>
    <property type="project" value="UniProtKB-SubCell"/>
</dbReference>
<dbReference type="PROSITE" id="PS51219">
    <property type="entry name" value="DPCK"/>
    <property type="match status" value="1"/>
</dbReference>
<dbReference type="Proteomes" id="UP001152467">
    <property type="component" value="Unassembled WGS sequence"/>
</dbReference>
<comment type="subcellular location">
    <subcellularLocation>
        <location evidence="5">Cytoplasm</location>
    </subcellularLocation>
</comment>
<evidence type="ECO:0000256" key="3">
    <source>
        <dbReference type="ARBA" id="ARBA00022840"/>
    </source>
</evidence>
<keyword evidence="5 7" id="KW-0808">Transferase</keyword>
<dbReference type="Gene3D" id="3.40.50.300">
    <property type="entry name" value="P-loop containing nucleotide triphosphate hydrolases"/>
    <property type="match status" value="1"/>
</dbReference>
<evidence type="ECO:0000256" key="2">
    <source>
        <dbReference type="ARBA" id="ARBA00022741"/>
    </source>
</evidence>
<comment type="caution">
    <text evidence="7">The sequence shown here is derived from an EMBL/GenBank/DDBJ whole genome shotgun (WGS) entry which is preliminary data.</text>
</comment>
<keyword evidence="2 5" id="KW-0547">Nucleotide-binding</keyword>
<keyword evidence="4 5" id="KW-0173">Coenzyme A biosynthesis</keyword>
<comment type="pathway">
    <text evidence="5">Cofactor biosynthesis; coenzyme A biosynthesis; CoA from (R)-pantothenate: step 5/5.</text>
</comment>
<comment type="catalytic activity">
    <reaction evidence="5">
        <text>3'-dephospho-CoA + ATP = ADP + CoA + H(+)</text>
        <dbReference type="Rhea" id="RHEA:18245"/>
        <dbReference type="ChEBI" id="CHEBI:15378"/>
        <dbReference type="ChEBI" id="CHEBI:30616"/>
        <dbReference type="ChEBI" id="CHEBI:57287"/>
        <dbReference type="ChEBI" id="CHEBI:57328"/>
        <dbReference type="ChEBI" id="CHEBI:456216"/>
        <dbReference type="EC" id="2.7.1.24"/>
    </reaction>
</comment>
<comment type="function">
    <text evidence="5">Catalyzes the phosphorylation of the 3'-hydroxyl group of dephosphocoenzyme A to form coenzyme A.</text>
</comment>
<keyword evidence="5 7" id="KW-0418">Kinase</keyword>
<evidence type="ECO:0000256" key="4">
    <source>
        <dbReference type="ARBA" id="ARBA00022993"/>
    </source>
</evidence>
<sequence length="205" mass="22596">MSNWILGLTGGIGAGKTAVSDMLAKKGITIVDADVIAKQVVALGSVGLNTIVDKFGKEILQTNGTLDRAKLRHIIFSDSHSKQWLEQLLHPLIREEIITQLHSAKGPYVVLSAPLLFENKLDVLCSHTLLVDVPEHTQLARTTERDSVPQQQVEKIIAAQMSRAEKLKRANTILNNDKSLTEMYNQLEILHQNFVSTALNHSTCG</sequence>
<accession>A0A9W4QWS2</accession>
<dbReference type="AlphaFoldDB" id="A0A9W4QWS2"/>
<dbReference type="PANTHER" id="PTHR10695:SF46">
    <property type="entry name" value="BIFUNCTIONAL COENZYME A SYNTHASE-RELATED"/>
    <property type="match status" value="1"/>
</dbReference>
<comment type="similarity">
    <text evidence="1 5">Belongs to the CoaE family.</text>
</comment>
<organism evidence="7 8">
    <name type="scientific">Pseudoalteromonas holothuriae</name>
    <dbReference type="NCBI Taxonomy" id="2963714"/>
    <lineage>
        <taxon>Bacteria</taxon>
        <taxon>Pseudomonadati</taxon>
        <taxon>Pseudomonadota</taxon>
        <taxon>Gammaproteobacteria</taxon>
        <taxon>Alteromonadales</taxon>
        <taxon>Pseudoalteromonadaceae</taxon>
        <taxon>Pseudoalteromonas</taxon>
    </lineage>
</organism>
<dbReference type="RefSeq" id="WP_261626231.1">
    <property type="nucleotide sequence ID" value="NZ_CAMAPC010000005.1"/>
</dbReference>
<dbReference type="PANTHER" id="PTHR10695">
    <property type="entry name" value="DEPHOSPHO-COA KINASE-RELATED"/>
    <property type="match status" value="1"/>
</dbReference>
<evidence type="ECO:0000256" key="5">
    <source>
        <dbReference type="HAMAP-Rule" id="MF_00376"/>
    </source>
</evidence>
<evidence type="ECO:0000256" key="1">
    <source>
        <dbReference type="ARBA" id="ARBA00009018"/>
    </source>
</evidence>
<evidence type="ECO:0000313" key="8">
    <source>
        <dbReference type="Proteomes" id="UP001152467"/>
    </source>
</evidence>